<sequence>MASRLGQEKSQDSEGLITAHLVWQWVWAFASDPLEHALERDVGSKLLCQPSKAMATFLSVKKMSELLLVIAKSVMGAFLRNRVLLASLLEPRTGFRPGG</sequence>
<gene>
    <name evidence="1" type="ORF">mvi_64070</name>
</gene>
<organism evidence="1 2">
    <name type="scientific">Methylobacterium indicum</name>
    <dbReference type="NCBI Taxonomy" id="1775910"/>
    <lineage>
        <taxon>Bacteria</taxon>
        <taxon>Pseudomonadati</taxon>
        <taxon>Pseudomonadota</taxon>
        <taxon>Alphaproteobacteria</taxon>
        <taxon>Hyphomicrobiales</taxon>
        <taxon>Methylobacteriaceae</taxon>
        <taxon>Methylobacterium</taxon>
    </lineage>
</organism>
<reference evidence="1" key="1">
    <citation type="submission" date="2020-11" db="EMBL/GenBank/DDBJ databases">
        <title>Complete genome sequence of a novel pathogenic Methylobacterium strain isolated from rice in Vietnam.</title>
        <authorList>
            <person name="Lai K."/>
            <person name="Okazaki S."/>
            <person name="Higashi K."/>
            <person name="Mori H."/>
            <person name="Toyoda A."/>
            <person name="Kurokawa K."/>
        </authorList>
    </citation>
    <scope>NUCLEOTIDE SEQUENCE</scope>
    <source>
        <strain evidence="1">VL1</strain>
        <plasmid evidence="1">pVL1_3</plasmid>
    </source>
</reference>
<geneLocation type="plasmid" evidence="1 2">
    <name>pVL1_3</name>
</geneLocation>
<dbReference type="EMBL" id="AP024148">
    <property type="protein sequence ID" value="BCM87946.1"/>
    <property type="molecule type" value="Genomic_DNA"/>
</dbReference>
<evidence type="ECO:0000313" key="2">
    <source>
        <dbReference type="Proteomes" id="UP000663508"/>
    </source>
</evidence>
<dbReference type="AlphaFoldDB" id="A0A8H9CAL7"/>
<protein>
    <submittedName>
        <fullName evidence="1">Uncharacterized protein</fullName>
    </submittedName>
</protein>
<accession>A0A8H9CAL7</accession>
<proteinExistence type="predicted"/>
<evidence type="ECO:0000313" key="1">
    <source>
        <dbReference type="EMBL" id="BCM87946.1"/>
    </source>
</evidence>
<dbReference type="Proteomes" id="UP000663508">
    <property type="component" value="Plasmid pVL1_3"/>
</dbReference>
<dbReference type="KEGG" id="mind:mvi_64070"/>
<keyword evidence="1" id="KW-0614">Plasmid</keyword>
<name>A0A8H9CAL7_9HYPH</name>